<proteinExistence type="predicted"/>
<evidence type="ECO:0000313" key="1">
    <source>
        <dbReference type="EMBL" id="GAV70484.1"/>
    </source>
</evidence>
<dbReference type="OrthoDB" id="1932741at2759"/>
<dbReference type="EMBL" id="BDDD01000812">
    <property type="protein sequence ID" value="GAV70484.1"/>
    <property type="molecule type" value="Genomic_DNA"/>
</dbReference>
<evidence type="ECO:0000313" key="2">
    <source>
        <dbReference type="Proteomes" id="UP000187406"/>
    </source>
</evidence>
<dbReference type="InParanoid" id="A0A1Q3BRJ7"/>
<organism evidence="1 2">
    <name type="scientific">Cephalotus follicularis</name>
    <name type="common">Albany pitcher plant</name>
    <dbReference type="NCBI Taxonomy" id="3775"/>
    <lineage>
        <taxon>Eukaryota</taxon>
        <taxon>Viridiplantae</taxon>
        <taxon>Streptophyta</taxon>
        <taxon>Embryophyta</taxon>
        <taxon>Tracheophyta</taxon>
        <taxon>Spermatophyta</taxon>
        <taxon>Magnoliopsida</taxon>
        <taxon>eudicotyledons</taxon>
        <taxon>Gunneridae</taxon>
        <taxon>Pentapetalae</taxon>
        <taxon>rosids</taxon>
        <taxon>fabids</taxon>
        <taxon>Oxalidales</taxon>
        <taxon>Cephalotaceae</taxon>
        <taxon>Cephalotus</taxon>
    </lineage>
</organism>
<dbReference type="PANTHER" id="PTHR33710">
    <property type="entry name" value="BNAC02G09200D PROTEIN"/>
    <property type="match status" value="1"/>
</dbReference>
<keyword evidence="2" id="KW-1185">Reference proteome</keyword>
<feature type="non-terminal residue" evidence="1">
    <location>
        <position position="1"/>
    </location>
</feature>
<protein>
    <submittedName>
        <fullName evidence="1">Uncharacterized protein</fullName>
    </submittedName>
</protein>
<name>A0A1Q3BRJ7_CEPFO</name>
<comment type="caution">
    <text evidence="1">The sequence shown here is derived from an EMBL/GenBank/DDBJ whole genome shotgun (WGS) entry which is preliminary data.</text>
</comment>
<reference evidence="2" key="1">
    <citation type="submission" date="2016-04" db="EMBL/GenBank/DDBJ databases">
        <title>Cephalotus genome sequencing.</title>
        <authorList>
            <person name="Fukushima K."/>
            <person name="Hasebe M."/>
            <person name="Fang X."/>
        </authorList>
    </citation>
    <scope>NUCLEOTIDE SEQUENCE [LARGE SCALE GENOMIC DNA]</scope>
    <source>
        <strain evidence="2">cv. St1</strain>
    </source>
</reference>
<dbReference type="AlphaFoldDB" id="A0A1Q3BRJ7"/>
<gene>
    <name evidence="1" type="ORF">CFOL_v3_13982</name>
</gene>
<dbReference type="PANTHER" id="PTHR33710:SF77">
    <property type="entry name" value="DNASE I-LIKE SUPERFAMILY PROTEIN"/>
    <property type="match status" value="1"/>
</dbReference>
<dbReference type="Proteomes" id="UP000187406">
    <property type="component" value="Unassembled WGS sequence"/>
</dbReference>
<accession>A0A1Q3BRJ7</accession>
<sequence length="138" mass="15689">AIAKKIDRVIGNRGWFKECRNLQVHFSPPGISNHSSCILQLNRPTYSGARPFMYLNVWASHPSFLGLVKEVWSQPVGGSPLEAVGRKLRMLKPVLKELHRKYFKDLSTACTSLKQDIESQQAILDEDPTNKEARSREK</sequence>